<dbReference type="GO" id="GO:0003677">
    <property type="term" value="F:DNA binding"/>
    <property type="evidence" value="ECO:0007669"/>
    <property type="project" value="UniProtKB-KW"/>
</dbReference>
<dbReference type="InterPro" id="IPR018356">
    <property type="entry name" value="Tscrpt_reg_HTH_DeoR_CS"/>
</dbReference>
<dbReference type="SMART" id="SM01134">
    <property type="entry name" value="DeoRC"/>
    <property type="match status" value="1"/>
</dbReference>
<dbReference type="SUPFAM" id="SSF100950">
    <property type="entry name" value="NagB/RpiA/CoA transferase-like"/>
    <property type="match status" value="1"/>
</dbReference>
<evidence type="ECO:0000313" key="5">
    <source>
        <dbReference type="EMBL" id="OFI46603.1"/>
    </source>
</evidence>
<evidence type="ECO:0000313" key="6">
    <source>
        <dbReference type="Proteomes" id="UP000177273"/>
    </source>
</evidence>
<protein>
    <recommendedName>
        <fullName evidence="4">HTH deoR-type domain-containing protein</fullName>
    </recommendedName>
</protein>
<dbReference type="InterPro" id="IPR037171">
    <property type="entry name" value="NagB/RpiA_transferase-like"/>
</dbReference>
<dbReference type="PANTHER" id="PTHR30363:SF44">
    <property type="entry name" value="AGA OPERON TRANSCRIPTIONAL REPRESSOR-RELATED"/>
    <property type="match status" value="1"/>
</dbReference>
<dbReference type="InterPro" id="IPR014036">
    <property type="entry name" value="DeoR-like_C"/>
</dbReference>
<dbReference type="PROSITE" id="PS51000">
    <property type="entry name" value="HTH_DEOR_2"/>
    <property type="match status" value="1"/>
</dbReference>
<feature type="domain" description="HTH deoR-type" evidence="4">
    <location>
        <begin position="8"/>
        <end position="63"/>
    </location>
</feature>
<dbReference type="Proteomes" id="UP000177273">
    <property type="component" value="Unassembled WGS sequence"/>
</dbReference>
<dbReference type="InterPro" id="IPR001034">
    <property type="entry name" value="DeoR_HTH"/>
</dbReference>
<accession>A0A9Q5JFW2</accession>
<dbReference type="RefSeq" id="WP_070787736.1">
    <property type="nucleotide sequence ID" value="NZ_MKIQ01000027.1"/>
</dbReference>
<dbReference type="InterPro" id="IPR050313">
    <property type="entry name" value="Carb_Metab_HTH_regulators"/>
</dbReference>
<dbReference type="Gene3D" id="1.10.10.10">
    <property type="entry name" value="Winged helix-like DNA-binding domain superfamily/Winged helix DNA-binding domain"/>
    <property type="match status" value="1"/>
</dbReference>
<dbReference type="AlphaFoldDB" id="A0A9Q5JFW2"/>
<proteinExistence type="predicted"/>
<keyword evidence="3" id="KW-0804">Transcription</keyword>
<dbReference type="SMART" id="SM00420">
    <property type="entry name" value="HTH_DEOR"/>
    <property type="match status" value="1"/>
</dbReference>
<dbReference type="Pfam" id="PF08220">
    <property type="entry name" value="HTH_DeoR"/>
    <property type="match status" value="1"/>
</dbReference>
<dbReference type="PANTHER" id="PTHR30363">
    <property type="entry name" value="HTH-TYPE TRANSCRIPTIONAL REGULATOR SRLR-RELATED"/>
    <property type="match status" value="1"/>
</dbReference>
<sequence>MKNSYTSISERRREIVRFVREHGEANVEILVKAFDTSPATIRRDLVNLNKMGMIHREFGKVKAVQTSPEDYNNDKNQKIEDIKNELAKIAANFIEEDSTIFINSSSAAGKVAKYLKNKRVNIVTNNIKVAFKEHHPQSTIVLTGGEVRLPKEALIGSYTVDFIDKIKSDIAVIGCYGLSIENGLTTPILAEAKINNLMVKNATKKVIAIADYRKLGNVANFKSAEATEVDYLITDSFADRKIIADLEKIGVTVIQINI</sequence>
<evidence type="ECO:0000256" key="2">
    <source>
        <dbReference type="ARBA" id="ARBA00023125"/>
    </source>
</evidence>
<reference evidence="6" key="1">
    <citation type="submission" date="2016-09" db="EMBL/GenBank/DDBJ databases">
        <title>Draft genome sequence of a novel species of the family Streptococcaceae isolated from flowers.</title>
        <authorList>
            <person name="Chuah L.-O."/>
            <person name="Yap K.-P."/>
            <person name="Thong K.L."/>
            <person name="Liong M.T."/>
            <person name="Ahmad R."/>
            <person name="Rusul G."/>
        </authorList>
    </citation>
    <scope>NUCLEOTIDE SEQUENCE [LARGE SCALE GENOMIC DNA]</scope>
    <source>
        <strain evidence="6">HibF3</strain>
    </source>
</reference>
<dbReference type="EMBL" id="MKIQ01000027">
    <property type="protein sequence ID" value="OFI46603.1"/>
    <property type="molecule type" value="Genomic_DNA"/>
</dbReference>
<comment type="caution">
    <text evidence="5">The sequence shown here is derived from an EMBL/GenBank/DDBJ whole genome shotgun (WGS) entry which is preliminary data.</text>
</comment>
<dbReference type="InterPro" id="IPR036388">
    <property type="entry name" value="WH-like_DNA-bd_sf"/>
</dbReference>
<dbReference type="OrthoDB" id="9798651at2"/>
<evidence type="ECO:0000256" key="1">
    <source>
        <dbReference type="ARBA" id="ARBA00023015"/>
    </source>
</evidence>
<evidence type="ECO:0000256" key="3">
    <source>
        <dbReference type="ARBA" id="ARBA00023163"/>
    </source>
</evidence>
<dbReference type="SUPFAM" id="SSF46785">
    <property type="entry name" value="Winged helix' DNA-binding domain"/>
    <property type="match status" value="1"/>
</dbReference>
<keyword evidence="2" id="KW-0238">DNA-binding</keyword>
<dbReference type="InterPro" id="IPR036390">
    <property type="entry name" value="WH_DNA-bd_sf"/>
</dbReference>
<dbReference type="GO" id="GO:0003700">
    <property type="term" value="F:DNA-binding transcription factor activity"/>
    <property type="evidence" value="ECO:0007669"/>
    <property type="project" value="InterPro"/>
</dbReference>
<gene>
    <name evidence="5" type="ORF">BG262_02025</name>
</gene>
<dbReference type="Pfam" id="PF00455">
    <property type="entry name" value="DeoRC"/>
    <property type="match status" value="1"/>
</dbReference>
<organism evidence="5 6">
    <name type="scientific">Floricoccus penangensis</name>
    <dbReference type="NCBI Taxonomy" id="1859475"/>
    <lineage>
        <taxon>Bacteria</taxon>
        <taxon>Bacillati</taxon>
        <taxon>Bacillota</taxon>
        <taxon>Bacilli</taxon>
        <taxon>Lactobacillales</taxon>
        <taxon>Streptococcaceae</taxon>
        <taxon>Floricoccus</taxon>
    </lineage>
</organism>
<dbReference type="Gene3D" id="3.40.50.1360">
    <property type="match status" value="1"/>
</dbReference>
<keyword evidence="1" id="KW-0805">Transcription regulation</keyword>
<keyword evidence="6" id="KW-1185">Reference proteome</keyword>
<name>A0A9Q5JFW2_9LACT</name>
<evidence type="ECO:0000259" key="4">
    <source>
        <dbReference type="PROSITE" id="PS51000"/>
    </source>
</evidence>
<dbReference type="PROSITE" id="PS00894">
    <property type="entry name" value="HTH_DEOR_1"/>
    <property type="match status" value="1"/>
</dbReference>